<proteinExistence type="predicted"/>
<dbReference type="Proteomes" id="UP000780801">
    <property type="component" value="Unassembled WGS sequence"/>
</dbReference>
<feature type="region of interest" description="Disordered" evidence="1">
    <location>
        <begin position="1"/>
        <end position="141"/>
    </location>
</feature>
<evidence type="ECO:0000313" key="2">
    <source>
        <dbReference type="EMBL" id="KAF9577513.1"/>
    </source>
</evidence>
<organism evidence="2 3">
    <name type="scientific">Lunasporangiospora selenospora</name>
    <dbReference type="NCBI Taxonomy" id="979761"/>
    <lineage>
        <taxon>Eukaryota</taxon>
        <taxon>Fungi</taxon>
        <taxon>Fungi incertae sedis</taxon>
        <taxon>Mucoromycota</taxon>
        <taxon>Mortierellomycotina</taxon>
        <taxon>Mortierellomycetes</taxon>
        <taxon>Mortierellales</taxon>
        <taxon>Mortierellaceae</taxon>
        <taxon>Lunasporangiospora</taxon>
    </lineage>
</organism>
<name>A0A9P6FLB5_9FUNG</name>
<dbReference type="AlphaFoldDB" id="A0A9P6FLB5"/>
<sequence>MELDDTPAPTSRLDHLAELATSPTHATIHSSSQSQQQQQHPYHHSPLHSQPASSAAAYKKESRSHRQHPLEPESGAWSRTPITPTTTRKFNKMAIHEVLDGNTGGSNYGHSRDHGDVPSSPAFKRKGSPDESLSDHGSSTR</sequence>
<dbReference type="OrthoDB" id="2442498at2759"/>
<reference evidence="2" key="1">
    <citation type="journal article" date="2020" name="Fungal Divers.">
        <title>Resolving the Mortierellaceae phylogeny through synthesis of multi-gene phylogenetics and phylogenomics.</title>
        <authorList>
            <person name="Vandepol N."/>
            <person name="Liber J."/>
            <person name="Desiro A."/>
            <person name="Na H."/>
            <person name="Kennedy M."/>
            <person name="Barry K."/>
            <person name="Grigoriev I.V."/>
            <person name="Miller A.N."/>
            <person name="O'Donnell K."/>
            <person name="Stajich J.E."/>
            <person name="Bonito G."/>
        </authorList>
    </citation>
    <scope>NUCLEOTIDE SEQUENCE</scope>
    <source>
        <strain evidence="2">KOD1015</strain>
    </source>
</reference>
<comment type="caution">
    <text evidence="2">The sequence shown here is derived from an EMBL/GenBank/DDBJ whole genome shotgun (WGS) entry which is preliminary data.</text>
</comment>
<evidence type="ECO:0000256" key="1">
    <source>
        <dbReference type="SAM" id="MobiDB-lite"/>
    </source>
</evidence>
<evidence type="ECO:0000313" key="3">
    <source>
        <dbReference type="Proteomes" id="UP000780801"/>
    </source>
</evidence>
<feature type="compositionally biased region" description="Low complexity" evidence="1">
    <location>
        <begin position="29"/>
        <end position="40"/>
    </location>
</feature>
<accession>A0A9P6FLB5</accession>
<gene>
    <name evidence="2" type="ORF">BGW38_007227</name>
</gene>
<protein>
    <submittedName>
        <fullName evidence="2">Uncharacterized protein</fullName>
    </submittedName>
</protein>
<dbReference type="EMBL" id="JAABOA010004727">
    <property type="protein sequence ID" value="KAF9577513.1"/>
    <property type="molecule type" value="Genomic_DNA"/>
</dbReference>
<keyword evidence="3" id="KW-1185">Reference proteome</keyword>